<dbReference type="GO" id="GO:0030170">
    <property type="term" value="F:pyridoxal phosphate binding"/>
    <property type="evidence" value="ECO:0007669"/>
    <property type="project" value="InterPro"/>
</dbReference>
<dbReference type="InterPro" id="IPR015421">
    <property type="entry name" value="PyrdxlP-dep_Trfase_major"/>
</dbReference>
<dbReference type="RefSeq" id="WP_145199658.1">
    <property type="nucleotide sequence ID" value="NZ_CP036434.1"/>
</dbReference>
<feature type="modified residue" description="N6-(pyridoxal phosphate)lysine" evidence="6">
    <location>
        <position position="292"/>
    </location>
</feature>
<comment type="cofactor">
    <cofactor evidence="1 6 7">
        <name>pyridoxal 5'-phosphate</name>
        <dbReference type="ChEBI" id="CHEBI:597326"/>
    </cofactor>
</comment>
<dbReference type="Gene3D" id="3.90.1150.170">
    <property type="match status" value="1"/>
</dbReference>
<proteinExistence type="inferred from homology"/>
<evidence type="ECO:0000256" key="4">
    <source>
        <dbReference type="ARBA" id="ARBA00022898"/>
    </source>
</evidence>
<dbReference type="InterPro" id="IPR015424">
    <property type="entry name" value="PyrdxlP-dep_Trfase"/>
</dbReference>
<dbReference type="SUPFAM" id="SSF53383">
    <property type="entry name" value="PLP-dependent transferases"/>
    <property type="match status" value="1"/>
</dbReference>
<dbReference type="OrthoDB" id="9803665at2"/>
<dbReference type="EC" id="4.1.1.86" evidence="8"/>
<dbReference type="EMBL" id="CP036434">
    <property type="protein sequence ID" value="QDV07919.1"/>
    <property type="molecule type" value="Genomic_DNA"/>
</dbReference>
<keyword evidence="5 7" id="KW-0456">Lyase</keyword>
<evidence type="ECO:0000256" key="5">
    <source>
        <dbReference type="ARBA" id="ARBA00023239"/>
    </source>
</evidence>
<evidence type="ECO:0000256" key="1">
    <source>
        <dbReference type="ARBA" id="ARBA00001933"/>
    </source>
</evidence>
<dbReference type="GO" id="GO:0005737">
    <property type="term" value="C:cytoplasm"/>
    <property type="evidence" value="ECO:0007669"/>
    <property type="project" value="TreeGrafter"/>
</dbReference>
<dbReference type="PANTHER" id="PTHR45677:SF8">
    <property type="entry name" value="CYSTEINE SULFINIC ACID DECARBOXYLASE"/>
    <property type="match status" value="1"/>
</dbReference>
<evidence type="ECO:0000313" key="9">
    <source>
        <dbReference type="Proteomes" id="UP000320390"/>
    </source>
</evidence>
<keyword evidence="9" id="KW-1185">Reference proteome</keyword>
<comment type="similarity">
    <text evidence="2 7">Belongs to the group II decarboxylase family.</text>
</comment>
<dbReference type="InterPro" id="IPR021115">
    <property type="entry name" value="Pyridoxal-P_BS"/>
</dbReference>
<name>A0A518EUZ4_9BACT</name>
<evidence type="ECO:0000256" key="2">
    <source>
        <dbReference type="ARBA" id="ARBA00009533"/>
    </source>
</evidence>
<dbReference type="Gene3D" id="3.40.640.10">
    <property type="entry name" value="Type I PLP-dependent aspartate aminotransferase-like (Major domain)"/>
    <property type="match status" value="1"/>
</dbReference>
<keyword evidence="3" id="KW-0210">Decarboxylase</keyword>
<accession>A0A518EUZ4</accession>
<dbReference type="InterPro" id="IPR002129">
    <property type="entry name" value="PyrdxlP-dep_de-COase"/>
</dbReference>
<reference evidence="8 9" key="1">
    <citation type="submission" date="2019-02" db="EMBL/GenBank/DDBJ databases">
        <title>Deep-cultivation of Planctomycetes and their phenomic and genomic characterization uncovers novel biology.</title>
        <authorList>
            <person name="Wiegand S."/>
            <person name="Jogler M."/>
            <person name="Boedeker C."/>
            <person name="Pinto D."/>
            <person name="Vollmers J."/>
            <person name="Rivas-Marin E."/>
            <person name="Kohn T."/>
            <person name="Peeters S.H."/>
            <person name="Heuer A."/>
            <person name="Rast P."/>
            <person name="Oberbeckmann S."/>
            <person name="Bunk B."/>
            <person name="Jeske O."/>
            <person name="Meyerdierks A."/>
            <person name="Storesund J.E."/>
            <person name="Kallscheuer N."/>
            <person name="Luecker S."/>
            <person name="Lage O.M."/>
            <person name="Pohl T."/>
            <person name="Merkel B.J."/>
            <person name="Hornburger P."/>
            <person name="Mueller R.-W."/>
            <person name="Bruemmer F."/>
            <person name="Labrenz M."/>
            <person name="Spormann A.M."/>
            <person name="Op den Camp H."/>
            <person name="Overmann J."/>
            <person name="Amann R."/>
            <person name="Jetten M.S.M."/>
            <person name="Mascher T."/>
            <person name="Medema M.H."/>
            <person name="Devos D.P."/>
            <person name="Kaster A.-K."/>
            <person name="Ovreas L."/>
            <person name="Rohde M."/>
            <person name="Galperin M.Y."/>
            <person name="Jogler C."/>
        </authorList>
    </citation>
    <scope>NUCLEOTIDE SEQUENCE [LARGE SCALE GENOMIC DNA]</scope>
    <source>
        <strain evidence="8 9">Poly30</strain>
    </source>
</reference>
<evidence type="ECO:0000256" key="6">
    <source>
        <dbReference type="PIRSR" id="PIRSR602129-50"/>
    </source>
</evidence>
<dbReference type="Proteomes" id="UP000320390">
    <property type="component" value="Chromosome"/>
</dbReference>
<sequence length="470" mass="50959">MDSPLDPLEHVADLFTRILLERQAQEAREPVVRPQDPDVLRSLLEIALPEEGQDLETVGQRLSQLVKYTPSTASGAFFNQLFGGREPAALLGETVAAALNNSMYTYKVGGAQVLVELELIREMGQRVGFEDADGVFTPGGSLSNLVGMLLARDRARPQSRTEGLRGPSLRVYTSNQSHYSVTKAISMLSIGSDHLVRVDVDARGRMDCAALREAVRGDLAAGYQPMMVNATAGTTVLGAFDPLDEIADVCEEFGLWMHVDGAYGGSAVLDPGQAHLLSGCGRADSVAWDAHKLMGAQLSCSVILVRERGLLAQSLDENASYLFQGDDSTLNPGTRSIQCGRRNDALKLWTLWQALGHRGLAERLARFRRLALCAAQIVRDAPDLELVRDPEFINVCFAVEGVSAEELCQQLTERGLAMVGYALVDGRAVVRLVLVNGQATDEDLRALMDRLKEVAAELRLATAGRLGVVF</sequence>
<gene>
    <name evidence="8" type="primary">ddc_3</name>
    <name evidence="8" type="ORF">Poly30_34540</name>
</gene>
<dbReference type="GO" id="GO:0019752">
    <property type="term" value="P:carboxylic acid metabolic process"/>
    <property type="evidence" value="ECO:0007669"/>
    <property type="project" value="InterPro"/>
</dbReference>
<dbReference type="Pfam" id="PF00282">
    <property type="entry name" value="Pyridoxal_deC"/>
    <property type="match status" value="1"/>
</dbReference>
<evidence type="ECO:0000256" key="3">
    <source>
        <dbReference type="ARBA" id="ARBA00022793"/>
    </source>
</evidence>
<protein>
    <submittedName>
        <fullName evidence="8">L-2,4-diaminobutyrate decarboxylase</fullName>
        <ecNumber evidence="8">4.1.1.86</ecNumber>
    </submittedName>
</protein>
<evidence type="ECO:0000313" key="8">
    <source>
        <dbReference type="EMBL" id="QDV07919.1"/>
    </source>
</evidence>
<keyword evidence="4 6" id="KW-0663">Pyridoxal phosphate</keyword>
<dbReference type="PANTHER" id="PTHR45677">
    <property type="entry name" value="GLUTAMATE DECARBOXYLASE-RELATED"/>
    <property type="match status" value="1"/>
</dbReference>
<dbReference type="GO" id="GO:0033983">
    <property type="term" value="F:diaminobutyrate decarboxylase activity"/>
    <property type="evidence" value="ECO:0007669"/>
    <property type="project" value="UniProtKB-EC"/>
</dbReference>
<dbReference type="AlphaFoldDB" id="A0A518EUZ4"/>
<organism evidence="8 9">
    <name type="scientific">Saltatorellus ferox</name>
    <dbReference type="NCBI Taxonomy" id="2528018"/>
    <lineage>
        <taxon>Bacteria</taxon>
        <taxon>Pseudomonadati</taxon>
        <taxon>Planctomycetota</taxon>
        <taxon>Planctomycetia</taxon>
        <taxon>Planctomycetia incertae sedis</taxon>
        <taxon>Saltatorellus</taxon>
    </lineage>
</organism>
<evidence type="ECO:0000256" key="7">
    <source>
        <dbReference type="RuleBase" id="RU000382"/>
    </source>
</evidence>
<dbReference type="PROSITE" id="PS00392">
    <property type="entry name" value="DDC_GAD_HDC_YDC"/>
    <property type="match status" value="1"/>
</dbReference>